<dbReference type="Proteomes" id="UP001319080">
    <property type="component" value="Unassembled WGS sequence"/>
</dbReference>
<name>A0AAP2E472_9BACT</name>
<comment type="caution">
    <text evidence="1">The sequence shown here is derived from an EMBL/GenBank/DDBJ whole genome shotgun (WGS) entry which is preliminary data.</text>
</comment>
<reference evidence="1 2" key="1">
    <citation type="submission" date="2021-05" db="EMBL/GenBank/DDBJ databases">
        <title>A Polyphasic approach of four new species of the genus Ohtaekwangia: Ohtaekwangia histidinii sp. nov., Ohtaekwangia cretensis sp. nov., Ohtaekwangia indiensis sp. nov., Ohtaekwangia reichenbachii sp. nov. from diverse environment.</title>
        <authorList>
            <person name="Octaviana S."/>
        </authorList>
    </citation>
    <scope>NUCLEOTIDE SEQUENCE [LARGE SCALE GENOMIC DNA]</scope>
    <source>
        <strain evidence="1 2">PWU5</strain>
    </source>
</reference>
<dbReference type="EMBL" id="JAHESE010000030">
    <property type="protein sequence ID" value="MBT1711217.1"/>
    <property type="molecule type" value="Genomic_DNA"/>
</dbReference>
<evidence type="ECO:0000313" key="1">
    <source>
        <dbReference type="EMBL" id="MBT1711217.1"/>
    </source>
</evidence>
<protein>
    <submittedName>
        <fullName evidence="1">Uncharacterized protein</fullName>
    </submittedName>
</protein>
<keyword evidence="2" id="KW-1185">Reference proteome</keyword>
<sequence>MQVEVFKTNVKTKKNADMVVNLIKRILPVGKVNFDLEDCDKILRIEANEIQLQSILKLLLDLGFTCTPLE</sequence>
<dbReference type="AlphaFoldDB" id="A0AAP2E472"/>
<evidence type="ECO:0000313" key="2">
    <source>
        <dbReference type="Proteomes" id="UP001319080"/>
    </source>
</evidence>
<accession>A0AAP2E472</accession>
<organism evidence="1 2">
    <name type="scientific">Dawidia cretensis</name>
    <dbReference type="NCBI Taxonomy" id="2782350"/>
    <lineage>
        <taxon>Bacteria</taxon>
        <taxon>Pseudomonadati</taxon>
        <taxon>Bacteroidota</taxon>
        <taxon>Cytophagia</taxon>
        <taxon>Cytophagales</taxon>
        <taxon>Chryseotaleaceae</taxon>
        <taxon>Dawidia</taxon>
    </lineage>
</organism>
<dbReference type="RefSeq" id="WP_254086792.1">
    <property type="nucleotide sequence ID" value="NZ_JAHESE010000030.1"/>
</dbReference>
<proteinExistence type="predicted"/>
<gene>
    <name evidence="1" type="ORF">KK062_23435</name>
</gene>